<evidence type="ECO:0000313" key="11">
    <source>
        <dbReference type="Proteomes" id="UP000017973"/>
    </source>
</evidence>
<dbReference type="Gene3D" id="1.10.287.950">
    <property type="entry name" value="Methyl-accepting chemotaxis protein"/>
    <property type="match status" value="1"/>
</dbReference>
<sequence>MRLRLQSIFGKSILSSTIYILITGIIITIASSYIQGKVFLESFQQQAIGFGNYALESFKGKDLTQSDAELVKQLDLISERYPQIAQAYFFGTELQNGNETSIILSPTHIVEMLKQELQLGPGDFYAQPEILANKVREMLETGEAVATETYTDDIGTWVSVLIPLKEPDGSIQKYFGIDIDASIISTAQFELLKSSSIVLIIVILLVFMVQFITTKRMLAPIQDIQQAFAKLSNGDFSVSLQIRKKDELGMLANDFNKMVTDVREIMSKVKQTSDDTALASKELLQIIEATHATTNETTLSMNEVASGAQTQVARSEESGTAIEEMAIGIQRIAESASEVSDSATRTFTESETGAGYIHKALEQMALIQNSVANSALSVKNLDEKSKEIETIVSAITAIADQTNLLALNAAIEAARAGEHGRGFAVVADEVRKLAEQSTLSAQQIIHIIQETKDDTKEVIDTMGIVTNDVDLGVQIVKETGTLFNGILKEIKHVTEQIHEVSAVSEQLSAGSEEITAAFQENISIARQAEVAASTMTKAASEQLENMDHMSKSMNQLLEKTNELKQMLNTFKM</sequence>
<dbReference type="SMART" id="SM00304">
    <property type="entry name" value="HAMP"/>
    <property type="match status" value="1"/>
</dbReference>
<evidence type="ECO:0000256" key="6">
    <source>
        <dbReference type="PROSITE-ProRule" id="PRU00284"/>
    </source>
</evidence>
<keyword evidence="7" id="KW-0812">Transmembrane</keyword>
<accession>V6MA08</accession>
<comment type="caution">
    <text evidence="10">The sequence shown here is derived from an EMBL/GenBank/DDBJ whole genome shotgun (WGS) entry which is preliminary data.</text>
</comment>
<evidence type="ECO:0000256" key="3">
    <source>
        <dbReference type="ARBA" id="ARBA00023136"/>
    </source>
</evidence>
<dbReference type="SUPFAM" id="SSF58104">
    <property type="entry name" value="Methyl-accepting chemotaxis protein (MCP) signaling domain"/>
    <property type="match status" value="1"/>
</dbReference>
<gene>
    <name evidence="10" type="ORF">T458_10085</name>
</gene>
<evidence type="ECO:0000256" key="1">
    <source>
        <dbReference type="ARBA" id="ARBA00004236"/>
    </source>
</evidence>
<dbReference type="PATRIC" id="fig|1408254.3.peg.1995"/>
<dbReference type="CDD" id="cd06225">
    <property type="entry name" value="HAMP"/>
    <property type="match status" value="1"/>
</dbReference>
<evidence type="ECO:0000256" key="7">
    <source>
        <dbReference type="SAM" id="Phobius"/>
    </source>
</evidence>
<dbReference type="HOGENOM" id="CLU_000445_107_19_9"/>
<organism evidence="10 11">
    <name type="scientific">Brevibacillus panacihumi W25</name>
    <dbReference type="NCBI Taxonomy" id="1408254"/>
    <lineage>
        <taxon>Bacteria</taxon>
        <taxon>Bacillati</taxon>
        <taxon>Bacillota</taxon>
        <taxon>Bacilli</taxon>
        <taxon>Bacillales</taxon>
        <taxon>Paenibacillaceae</taxon>
        <taxon>Brevibacillus</taxon>
    </lineage>
</organism>
<dbReference type="Gene3D" id="6.10.340.10">
    <property type="match status" value="1"/>
</dbReference>
<dbReference type="Pfam" id="PF00672">
    <property type="entry name" value="HAMP"/>
    <property type="match status" value="1"/>
</dbReference>
<proteinExistence type="inferred from homology"/>
<dbReference type="PANTHER" id="PTHR32089:SF114">
    <property type="entry name" value="METHYL-ACCEPTING CHEMOTAXIS PROTEIN MCPB"/>
    <property type="match status" value="1"/>
</dbReference>
<evidence type="ECO:0000256" key="2">
    <source>
        <dbReference type="ARBA" id="ARBA00022475"/>
    </source>
</evidence>
<dbReference type="STRING" id="1408254.T458_10085"/>
<keyword evidence="4 6" id="KW-0807">Transducer</keyword>
<evidence type="ECO:0000256" key="4">
    <source>
        <dbReference type="ARBA" id="ARBA00023224"/>
    </source>
</evidence>
<evidence type="ECO:0000256" key="5">
    <source>
        <dbReference type="ARBA" id="ARBA00029447"/>
    </source>
</evidence>
<protein>
    <recommendedName>
        <fullName evidence="12">Methyl-accepting chemotaxis protein</fullName>
    </recommendedName>
</protein>
<dbReference type="PRINTS" id="PR00260">
    <property type="entry name" value="CHEMTRNSDUCR"/>
</dbReference>
<keyword evidence="2" id="KW-1003">Cell membrane</keyword>
<name>V6MA08_9BACL</name>
<dbReference type="GO" id="GO:0005886">
    <property type="term" value="C:plasma membrane"/>
    <property type="evidence" value="ECO:0007669"/>
    <property type="project" value="UniProtKB-SubCell"/>
</dbReference>
<dbReference type="GO" id="GO:0007165">
    <property type="term" value="P:signal transduction"/>
    <property type="evidence" value="ECO:0007669"/>
    <property type="project" value="UniProtKB-KW"/>
</dbReference>
<dbReference type="eggNOG" id="COG0840">
    <property type="taxonomic scope" value="Bacteria"/>
</dbReference>
<evidence type="ECO:0000259" key="8">
    <source>
        <dbReference type="PROSITE" id="PS50111"/>
    </source>
</evidence>
<keyword evidence="3 7" id="KW-0472">Membrane</keyword>
<feature type="transmembrane region" description="Helical" evidence="7">
    <location>
        <begin position="12"/>
        <end position="34"/>
    </location>
</feature>
<dbReference type="PANTHER" id="PTHR32089">
    <property type="entry name" value="METHYL-ACCEPTING CHEMOTAXIS PROTEIN MCPB"/>
    <property type="match status" value="1"/>
</dbReference>
<keyword evidence="11" id="KW-1185">Reference proteome</keyword>
<reference evidence="10 11" key="1">
    <citation type="journal article" date="2014" name="Genome Announc.">
        <title>Draft Genome Sequence of Brevibacillus panacihumi Strain W25, a Halotolerant Hydrocarbon-Degrading Bacterium.</title>
        <authorList>
            <person name="Wang X."/>
            <person name="Jin D."/>
            <person name="Zhou L."/>
            <person name="Wu L."/>
            <person name="An W."/>
            <person name="Chen Y."/>
            <person name="Zhao L."/>
        </authorList>
    </citation>
    <scope>NUCLEOTIDE SEQUENCE [LARGE SCALE GENOMIC DNA]</scope>
    <source>
        <strain evidence="10 11">W25</strain>
    </source>
</reference>
<dbReference type="GO" id="GO:0004888">
    <property type="term" value="F:transmembrane signaling receptor activity"/>
    <property type="evidence" value="ECO:0007669"/>
    <property type="project" value="InterPro"/>
</dbReference>
<dbReference type="RefSeq" id="WP_023555984.1">
    <property type="nucleotide sequence ID" value="NZ_KI629782.1"/>
</dbReference>
<dbReference type="InterPro" id="IPR003660">
    <property type="entry name" value="HAMP_dom"/>
</dbReference>
<dbReference type="PROSITE" id="PS50885">
    <property type="entry name" value="HAMP"/>
    <property type="match status" value="1"/>
</dbReference>
<feature type="domain" description="Methyl-accepting transducer" evidence="8">
    <location>
        <begin position="286"/>
        <end position="522"/>
    </location>
</feature>
<dbReference type="PROSITE" id="PS50111">
    <property type="entry name" value="CHEMOTAXIS_TRANSDUC_2"/>
    <property type="match status" value="1"/>
</dbReference>
<comment type="similarity">
    <text evidence="5">Belongs to the methyl-accepting chemotaxis (MCP) protein family.</text>
</comment>
<dbReference type="AlphaFoldDB" id="V6MA08"/>
<comment type="subcellular location">
    <subcellularLocation>
        <location evidence="1">Cell membrane</location>
    </subcellularLocation>
</comment>
<evidence type="ECO:0000313" key="10">
    <source>
        <dbReference type="EMBL" id="EST55077.1"/>
    </source>
</evidence>
<dbReference type="InterPro" id="IPR004090">
    <property type="entry name" value="Chemotax_Me-accpt_rcpt"/>
</dbReference>
<dbReference type="EMBL" id="AYJU01000015">
    <property type="protein sequence ID" value="EST55077.1"/>
    <property type="molecule type" value="Genomic_DNA"/>
</dbReference>
<keyword evidence="7" id="KW-1133">Transmembrane helix</keyword>
<dbReference type="SMART" id="SM00283">
    <property type="entry name" value="MA"/>
    <property type="match status" value="1"/>
</dbReference>
<dbReference type="InterPro" id="IPR004089">
    <property type="entry name" value="MCPsignal_dom"/>
</dbReference>
<dbReference type="GO" id="GO:0006935">
    <property type="term" value="P:chemotaxis"/>
    <property type="evidence" value="ECO:0007669"/>
    <property type="project" value="InterPro"/>
</dbReference>
<dbReference type="Pfam" id="PF00015">
    <property type="entry name" value="MCPsignal"/>
    <property type="match status" value="1"/>
</dbReference>
<feature type="domain" description="HAMP" evidence="9">
    <location>
        <begin position="215"/>
        <end position="267"/>
    </location>
</feature>
<dbReference type="CDD" id="cd11386">
    <property type="entry name" value="MCP_signal"/>
    <property type="match status" value="1"/>
</dbReference>
<dbReference type="Proteomes" id="UP000017973">
    <property type="component" value="Unassembled WGS sequence"/>
</dbReference>
<evidence type="ECO:0000259" key="9">
    <source>
        <dbReference type="PROSITE" id="PS50885"/>
    </source>
</evidence>
<evidence type="ECO:0008006" key="12">
    <source>
        <dbReference type="Google" id="ProtNLM"/>
    </source>
</evidence>